<evidence type="ECO:0000313" key="2">
    <source>
        <dbReference type="EMBL" id="GIJ57127.1"/>
    </source>
</evidence>
<reference evidence="2" key="1">
    <citation type="submission" date="2021-01" db="EMBL/GenBank/DDBJ databases">
        <title>Whole genome shotgun sequence of Virgisporangium aurantiacum NBRC 16421.</title>
        <authorList>
            <person name="Komaki H."/>
            <person name="Tamura T."/>
        </authorList>
    </citation>
    <scope>NUCLEOTIDE SEQUENCE</scope>
    <source>
        <strain evidence="2">NBRC 16421</strain>
    </source>
</reference>
<dbReference type="SUPFAM" id="SSF51905">
    <property type="entry name" value="FAD/NAD(P)-binding domain"/>
    <property type="match status" value="1"/>
</dbReference>
<feature type="domain" description="FAD dependent oxidoreductase" evidence="1">
    <location>
        <begin position="6"/>
        <end position="359"/>
    </location>
</feature>
<dbReference type="RefSeq" id="WP_203996244.1">
    <property type="nucleotide sequence ID" value="NZ_BOPG01000029.1"/>
</dbReference>
<dbReference type="Gene3D" id="3.50.50.60">
    <property type="entry name" value="FAD/NAD(P)-binding domain"/>
    <property type="match status" value="1"/>
</dbReference>
<name>A0A8J3Z660_9ACTN</name>
<dbReference type="Proteomes" id="UP000612585">
    <property type="component" value="Unassembled WGS sequence"/>
</dbReference>
<gene>
    <name evidence="2" type="ORF">Vau01_046430</name>
</gene>
<dbReference type="Pfam" id="PF01266">
    <property type="entry name" value="DAO"/>
    <property type="match status" value="1"/>
</dbReference>
<accession>A0A8J3Z660</accession>
<protein>
    <recommendedName>
        <fullName evidence="1">FAD dependent oxidoreductase domain-containing protein</fullName>
    </recommendedName>
</protein>
<dbReference type="PRINTS" id="PR00419">
    <property type="entry name" value="ADXRDTASE"/>
</dbReference>
<dbReference type="EMBL" id="BOPG01000029">
    <property type="protein sequence ID" value="GIJ57127.1"/>
    <property type="molecule type" value="Genomic_DNA"/>
</dbReference>
<dbReference type="GO" id="GO:0016491">
    <property type="term" value="F:oxidoreductase activity"/>
    <property type="evidence" value="ECO:0007669"/>
    <property type="project" value="TreeGrafter"/>
</dbReference>
<keyword evidence="3" id="KW-1185">Reference proteome</keyword>
<evidence type="ECO:0000313" key="3">
    <source>
        <dbReference type="Proteomes" id="UP000612585"/>
    </source>
</evidence>
<dbReference type="InterPro" id="IPR006076">
    <property type="entry name" value="FAD-dep_OxRdtase"/>
</dbReference>
<dbReference type="InterPro" id="IPR036188">
    <property type="entry name" value="FAD/NAD-bd_sf"/>
</dbReference>
<sequence length="401" mass="45177">MNDTARVCIVGSGMSGLSAAFLLSRHRDVEITVYERDGVFGGRANVDAGGEHCPRVFLGDYVLLFDMLRAIPDGDGRTLFDALHRPRRYFRTARHGWREISHMYALLSKELPLSEKLRIVRRVRRSPLVAEQGTRANTNRYGSMRNYSFRSLTRLSASVFRSRRAYVLDGPTDTCLTGPWVDHLADRGVTLHRDAPVEAIHPAADGVRVRVGGRWEHFDAVVVAAFVSDTADLLTASGIGHRLRRLEHIHCKSFTLTLDPAEKILTTADRPAVYCYEGVNLLLQPRQRRCVVLCIRSASTAEDYVLGQVREHLGLEHDLVDVHVRDNQKPREAVYSADYVDRNRILRHAHPRLYFAGSYLRNSYPVDSAEAAARSAFDAVRQLRHDLALADTSTDRKAARP</sequence>
<organism evidence="2 3">
    <name type="scientific">Virgisporangium aurantiacum</name>
    <dbReference type="NCBI Taxonomy" id="175570"/>
    <lineage>
        <taxon>Bacteria</taxon>
        <taxon>Bacillati</taxon>
        <taxon>Actinomycetota</taxon>
        <taxon>Actinomycetes</taxon>
        <taxon>Micromonosporales</taxon>
        <taxon>Micromonosporaceae</taxon>
        <taxon>Virgisporangium</taxon>
    </lineage>
</organism>
<dbReference type="AlphaFoldDB" id="A0A8J3Z660"/>
<dbReference type="PANTHER" id="PTHR42923">
    <property type="entry name" value="PROTOPORPHYRINOGEN OXIDASE"/>
    <property type="match status" value="1"/>
</dbReference>
<dbReference type="InterPro" id="IPR050464">
    <property type="entry name" value="Zeta_carotene_desat/Oxidored"/>
</dbReference>
<evidence type="ECO:0000259" key="1">
    <source>
        <dbReference type="Pfam" id="PF01266"/>
    </source>
</evidence>
<comment type="caution">
    <text evidence="2">The sequence shown here is derived from an EMBL/GenBank/DDBJ whole genome shotgun (WGS) entry which is preliminary data.</text>
</comment>
<proteinExistence type="predicted"/>